<dbReference type="Pfam" id="PF04883">
    <property type="entry name" value="HK97-gp10_like"/>
    <property type="match status" value="1"/>
</dbReference>
<reference evidence="2" key="1">
    <citation type="submission" date="2016-06" db="EMBL/GenBank/DDBJ databases">
        <authorList>
            <person name="Nascimento L."/>
            <person name="Pereira R.V."/>
            <person name="Martins L.F."/>
            <person name="Quaggio R.B."/>
            <person name="Silva A.M."/>
            <person name="Setubal J.C."/>
        </authorList>
    </citation>
    <scope>NUCLEOTIDE SEQUENCE [LARGE SCALE GENOMIC DNA]</scope>
</reference>
<dbReference type="InterPro" id="IPR010064">
    <property type="entry name" value="HK97-gp10_tail"/>
</dbReference>
<protein>
    <recommendedName>
        <fullName evidence="3">HK97 gp10 family phage protein</fullName>
    </recommendedName>
</protein>
<organism evidence="1 2">
    <name type="scientific">Bacillus thermozeamaize</name>
    <dbReference type="NCBI Taxonomy" id="230954"/>
    <lineage>
        <taxon>Bacteria</taxon>
        <taxon>Bacillati</taxon>
        <taxon>Bacillota</taxon>
        <taxon>Bacilli</taxon>
        <taxon>Bacillales</taxon>
        <taxon>Bacillaceae</taxon>
        <taxon>Bacillus</taxon>
    </lineage>
</organism>
<gene>
    <name evidence="1" type="ORF">BAA01_09485</name>
</gene>
<accession>A0A1Y3PEE4</accession>
<dbReference type="Proteomes" id="UP000196475">
    <property type="component" value="Unassembled WGS sequence"/>
</dbReference>
<proteinExistence type="predicted"/>
<evidence type="ECO:0000313" key="1">
    <source>
        <dbReference type="EMBL" id="OUM85690.1"/>
    </source>
</evidence>
<evidence type="ECO:0008006" key="3">
    <source>
        <dbReference type="Google" id="ProtNLM"/>
    </source>
</evidence>
<evidence type="ECO:0000313" key="2">
    <source>
        <dbReference type="Proteomes" id="UP000196475"/>
    </source>
</evidence>
<comment type="caution">
    <text evidence="1">The sequence shown here is derived from an EMBL/GenBank/DDBJ whole genome shotgun (WGS) entry which is preliminary data.</text>
</comment>
<dbReference type="EMBL" id="LZRT01000098">
    <property type="protein sequence ID" value="OUM85690.1"/>
    <property type="molecule type" value="Genomic_DNA"/>
</dbReference>
<name>A0A1Y3PEE4_9BACI</name>
<dbReference type="AlphaFoldDB" id="A0A1Y3PEE4"/>
<sequence length="126" mass="14430">MTNVSIDRLAAEITKAVQEYTEDVTEAIESKVDEVAEEVLQEVKRTAPKRTGKYRRGFVKTSRDAPGRTRRIVWNRRHYMLVHLLEFGHAKRGGGRVAARPHLRPAYDKHASKLPDEIKRIIRNGG</sequence>